<dbReference type="AlphaFoldDB" id="A0A0A9XFH2"/>
<gene>
    <name evidence="1" type="ORF">CM83_481</name>
</gene>
<protein>
    <submittedName>
        <fullName evidence="1">Uncharacterized protein</fullName>
    </submittedName>
</protein>
<reference evidence="1" key="2">
    <citation type="submission" date="2014-07" db="EMBL/GenBank/DDBJ databases">
        <authorList>
            <person name="Hull J."/>
        </authorList>
    </citation>
    <scope>NUCLEOTIDE SEQUENCE</scope>
</reference>
<reference evidence="1" key="1">
    <citation type="journal article" date="2014" name="PLoS ONE">
        <title>Transcriptome-Based Identification of ABC Transporters in the Western Tarnished Plant Bug Lygus hesperus.</title>
        <authorList>
            <person name="Hull J.J."/>
            <person name="Chaney K."/>
            <person name="Geib S.M."/>
            <person name="Fabrick J.A."/>
            <person name="Brent C.S."/>
            <person name="Walsh D."/>
            <person name="Lavine L.C."/>
        </authorList>
    </citation>
    <scope>NUCLEOTIDE SEQUENCE</scope>
</reference>
<sequence>MYYDRVARSALVYFVIGPYYGESCEIAEQFVKSSLLGLQQFQLQHRICVETPSLFDTVFDLLLDTIFTHYSNSAQGGDALHTGGVTITTQDMFAVVERCLQYSSVPPPS</sequence>
<organism evidence="1">
    <name type="scientific">Lygus hesperus</name>
    <name type="common">Western plant bug</name>
    <dbReference type="NCBI Taxonomy" id="30085"/>
    <lineage>
        <taxon>Eukaryota</taxon>
        <taxon>Metazoa</taxon>
        <taxon>Ecdysozoa</taxon>
        <taxon>Arthropoda</taxon>
        <taxon>Hexapoda</taxon>
        <taxon>Insecta</taxon>
        <taxon>Pterygota</taxon>
        <taxon>Neoptera</taxon>
        <taxon>Paraneoptera</taxon>
        <taxon>Hemiptera</taxon>
        <taxon>Heteroptera</taxon>
        <taxon>Panheteroptera</taxon>
        <taxon>Cimicomorpha</taxon>
        <taxon>Miridae</taxon>
        <taxon>Mirini</taxon>
        <taxon>Lygus</taxon>
    </lineage>
</organism>
<proteinExistence type="predicted"/>
<dbReference type="EMBL" id="GBHO01027759">
    <property type="protein sequence ID" value="JAG15845.1"/>
    <property type="molecule type" value="Transcribed_RNA"/>
</dbReference>
<evidence type="ECO:0000313" key="1">
    <source>
        <dbReference type="EMBL" id="JAG15845.1"/>
    </source>
</evidence>
<name>A0A0A9XFH2_LYGHE</name>
<accession>A0A0A9XFH2</accession>